<evidence type="ECO:0000313" key="3">
    <source>
        <dbReference type="Proteomes" id="UP000076727"/>
    </source>
</evidence>
<proteinExistence type="predicted"/>
<accession>A0A165R8J6</accession>
<evidence type="ECO:0000256" key="1">
    <source>
        <dbReference type="SAM" id="MobiDB-lite"/>
    </source>
</evidence>
<reference evidence="2 3" key="1">
    <citation type="journal article" date="2016" name="Mol. Biol. Evol.">
        <title>Comparative Genomics of Early-Diverging Mushroom-Forming Fungi Provides Insights into the Origins of Lignocellulose Decay Capabilities.</title>
        <authorList>
            <person name="Nagy L.G."/>
            <person name="Riley R."/>
            <person name="Tritt A."/>
            <person name="Adam C."/>
            <person name="Daum C."/>
            <person name="Floudas D."/>
            <person name="Sun H."/>
            <person name="Yadav J.S."/>
            <person name="Pangilinan J."/>
            <person name="Larsson K.H."/>
            <person name="Matsuura K."/>
            <person name="Barry K."/>
            <person name="Labutti K."/>
            <person name="Kuo R."/>
            <person name="Ohm R.A."/>
            <person name="Bhattacharya S.S."/>
            <person name="Shirouzu T."/>
            <person name="Yoshinaga Y."/>
            <person name="Martin F.M."/>
            <person name="Grigoriev I.V."/>
            <person name="Hibbett D.S."/>
        </authorList>
    </citation>
    <scope>NUCLEOTIDE SEQUENCE [LARGE SCALE GENOMIC DNA]</scope>
    <source>
        <strain evidence="2 3">L-15889</strain>
    </source>
</reference>
<gene>
    <name evidence="2" type="ORF">DAEQUDRAFT_725347</name>
</gene>
<dbReference type="AlphaFoldDB" id="A0A165R8J6"/>
<feature type="compositionally biased region" description="Basic and acidic residues" evidence="1">
    <location>
        <begin position="58"/>
        <end position="73"/>
    </location>
</feature>
<organism evidence="2 3">
    <name type="scientific">Daedalea quercina L-15889</name>
    <dbReference type="NCBI Taxonomy" id="1314783"/>
    <lineage>
        <taxon>Eukaryota</taxon>
        <taxon>Fungi</taxon>
        <taxon>Dikarya</taxon>
        <taxon>Basidiomycota</taxon>
        <taxon>Agaricomycotina</taxon>
        <taxon>Agaricomycetes</taxon>
        <taxon>Polyporales</taxon>
        <taxon>Fomitopsis</taxon>
    </lineage>
</organism>
<evidence type="ECO:0000313" key="2">
    <source>
        <dbReference type="EMBL" id="KZT70438.1"/>
    </source>
</evidence>
<feature type="region of interest" description="Disordered" evidence="1">
    <location>
        <begin position="23"/>
        <end position="106"/>
    </location>
</feature>
<feature type="compositionally biased region" description="Acidic residues" evidence="1">
    <location>
        <begin position="44"/>
        <end position="57"/>
    </location>
</feature>
<name>A0A165R8J6_9APHY</name>
<sequence length="106" mass="12236">MEPLWKWCKLAKFIPIKTKPQWYRYDDPTWDPTEGELWDRTESTDVEDEDEDYPPEFDDGKPDEDHEVQDDSCKATSEQDDEAAAMSGTKRDLGTEFADGESTPAL</sequence>
<dbReference type="EMBL" id="KV429051">
    <property type="protein sequence ID" value="KZT70438.1"/>
    <property type="molecule type" value="Genomic_DNA"/>
</dbReference>
<keyword evidence="3" id="KW-1185">Reference proteome</keyword>
<dbReference type="Proteomes" id="UP000076727">
    <property type="component" value="Unassembled WGS sequence"/>
</dbReference>
<protein>
    <submittedName>
        <fullName evidence="2">Uncharacterized protein</fullName>
    </submittedName>
</protein>